<dbReference type="Proteomes" id="UP000198926">
    <property type="component" value="Unassembled WGS sequence"/>
</dbReference>
<reference evidence="5 6" key="1">
    <citation type="submission" date="2016-10" db="EMBL/GenBank/DDBJ databases">
        <authorList>
            <person name="de Groot N.N."/>
        </authorList>
    </citation>
    <scope>NUCLEOTIDE SEQUENCE [LARGE SCALE GENOMIC DNA]</scope>
    <source>
        <strain evidence="5 6">DSM 29433</strain>
    </source>
</reference>
<accession>A0A1I6MDF0</accession>
<dbReference type="InterPro" id="IPR014015">
    <property type="entry name" value="Helicase_SF3_DNA-vir"/>
</dbReference>
<dbReference type="InterPro" id="IPR006500">
    <property type="entry name" value="Helicase_put_C_phage/plasmid"/>
</dbReference>
<evidence type="ECO:0000259" key="4">
    <source>
        <dbReference type="PROSITE" id="PS51206"/>
    </source>
</evidence>
<dbReference type="InterPro" id="IPR045455">
    <property type="entry name" value="NrS-1_pol-like_helicase"/>
</dbReference>
<dbReference type="PROSITE" id="PS51206">
    <property type="entry name" value="SF3_HELICASE_1"/>
    <property type="match status" value="1"/>
</dbReference>
<keyword evidence="6" id="KW-1185">Reference proteome</keyword>
<dbReference type="InterPro" id="IPR051620">
    <property type="entry name" value="ORF904-like_C"/>
</dbReference>
<keyword evidence="1" id="KW-0547">Nucleotide-binding</keyword>
<evidence type="ECO:0000256" key="3">
    <source>
        <dbReference type="ARBA" id="ARBA00022840"/>
    </source>
</evidence>
<evidence type="ECO:0000256" key="2">
    <source>
        <dbReference type="ARBA" id="ARBA00022801"/>
    </source>
</evidence>
<dbReference type="GO" id="GO:0016787">
    <property type="term" value="F:hydrolase activity"/>
    <property type="evidence" value="ECO:0007669"/>
    <property type="project" value="UniProtKB-KW"/>
</dbReference>
<dbReference type="Gene3D" id="3.40.50.300">
    <property type="entry name" value="P-loop containing nucleotide triphosphate hydrolases"/>
    <property type="match status" value="1"/>
</dbReference>
<dbReference type="Pfam" id="PF22763">
    <property type="entry name" value="NrS1-1_pol-like_HBD"/>
    <property type="match status" value="1"/>
</dbReference>
<dbReference type="InterPro" id="IPR014818">
    <property type="entry name" value="Phage/plasmid_primase_P4_C"/>
</dbReference>
<gene>
    <name evidence="5" type="ORF">SAMN05444714_1603</name>
</gene>
<dbReference type="SMART" id="SM00885">
    <property type="entry name" value="D5_N"/>
    <property type="match status" value="1"/>
</dbReference>
<dbReference type="Pfam" id="PF19263">
    <property type="entry name" value="DUF5906"/>
    <property type="match status" value="1"/>
</dbReference>
<sequence length="502" mass="56672">MDRLFRKSALMRDKFEKRADYRRNTIRNAARLCKRVYTGEADRVAQTLDDRSPVDAIAKAFVSCQAHAGRWMHVQATGKDYLYNGRHWSICSNEELLSAIRDFVAFRVRGQRASQHKPAFWEEVRKAVRIDPSVARAPDADLSLLNTPAGTLNLATGLMQAHNPADMLTHMTAVAPEPYQGTRWDRFVQEIVGRDTELAAFLQVAIGAALSGAVDDHWFALLFGQGRNGKSLFIETAIDGLGSYAIQIPSQALMPAKNPVGRDVLAQLQGKRLVITSEVDSAAHIDEVLIRSLTGDKRISARPLYRDTFSFRRSFKLVMVGNHRPQLRTDDTAMRSRLKLVSLDQDFSDDRGDPSLGKTFQSELGSVLQWMIDGSQKYRELGRLPHSRHVEEQVEDYFSSQATVEQWIEERIIRVCDEGQPVSSWPKAGNLYSDYSDWCRCTGTNPANQTRWSDAMQRNGFRKLRSNGWRYVGAKVHSGGHQFSALPAPSKFWNLCPPLLLF</sequence>
<name>A0A1I6MDF0_9RHOB</name>
<dbReference type="STRING" id="1123755.SAMN05444714_1603"/>
<evidence type="ECO:0000256" key="1">
    <source>
        <dbReference type="ARBA" id="ARBA00022741"/>
    </source>
</evidence>
<dbReference type="Pfam" id="PF08706">
    <property type="entry name" value="D5_N"/>
    <property type="match status" value="1"/>
</dbReference>
<dbReference type="AlphaFoldDB" id="A0A1I6MDF0"/>
<feature type="domain" description="SF3 helicase" evidence="4">
    <location>
        <begin position="197"/>
        <end position="356"/>
    </location>
</feature>
<dbReference type="InterPro" id="IPR027417">
    <property type="entry name" value="P-loop_NTPase"/>
</dbReference>
<dbReference type="InterPro" id="IPR054468">
    <property type="entry name" value="NrSPol-like_HBD"/>
</dbReference>
<dbReference type="EMBL" id="FOZM01000001">
    <property type="protein sequence ID" value="SFS13776.1"/>
    <property type="molecule type" value="Genomic_DNA"/>
</dbReference>
<evidence type="ECO:0000313" key="6">
    <source>
        <dbReference type="Proteomes" id="UP000198926"/>
    </source>
</evidence>
<dbReference type="PANTHER" id="PTHR35372">
    <property type="entry name" value="ATP BINDING PROTEIN-RELATED"/>
    <property type="match status" value="1"/>
</dbReference>
<protein>
    <submittedName>
        <fullName evidence="5">Phage/plasmid primase, P4 family, C-terminal domain-containing protein</fullName>
    </submittedName>
</protein>
<dbReference type="PANTHER" id="PTHR35372:SF2">
    <property type="entry name" value="SF3 HELICASE DOMAIN-CONTAINING PROTEIN"/>
    <property type="match status" value="1"/>
</dbReference>
<keyword evidence="3" id="KW-0067">ATP-binding</keyword>
<proteinExistence type="predicted"/>
<organism evidence="5 6">
    <name type="scientific">Yoonia litorea</name>
    <dbReference type="NCBI Taxonomy" id="1123755"/>
    <lineage>
        <taxon>Bacteria</taxon>
        <taxon>Pseudomonadati</taxon>
        <taxon>Pseudomonadota</taxon>
        <taxon>Alphaproteobacteria</taxon>
        <taxon>Rhodobacterales</taxon>
        <taxon>Paracoccaceae</taxon>
        <taxon>Yoonia</taxon>
    </lineage>
</organism>
<keyword evidence="2" id="KW-0378">Hydrolase</keyword>
<dbReference type="GO" id="GO:0005524">
    <property type="term" value="F:ATP binding"/>
    <property type="evidence" value="ECO:0007669"/>
    <property type="project" value="UniProtKB-KW"/>
</dbReference>
<dbReference type="NCBIfam" id="TIGR01613">
    <property type="entry name" value="primase_Cterm"/>
    <property type="match status" value="1"/>
</dbReference>
<evidence type="ECO:0000313" key="5">
    <source>
        <dbReference type="EMBL" id="SFS13776.1"/>
    </source>
</evidence>